<dbReference type="Proteomes" id="UP000823990">
    <property type="component" value="Unassembled WGS sequence"/>
</dbReference>
<reference evidence="2" key="2">
    <citation type="submission" date="2021-04" db="EMBL/GenBank/DDBJ databases">
        <authorList>
            <person name="Gilroy R."/>
        </authorList>
    </citation>
    <scope>NUCLEOTIDE SEQUENCE</scope>
    <source>
        <strain evidence="2">12435</strain>
    </source>
</reference>
<feature type="region of interest" description="Disordered" evidence="1">
    <location>
        <begin position="221"/>
        <end position="255"/>
    </location>
</feature>
<accession>A0A9D1PYU8</accession>
<gene>
    <name evidence="2" type="ORF">H9892_00225</name>
</gene>
<evidence type="ECO:0000256" key="1">
    <source>
        <dbReference type="SAM" id="MobiDB-lite"/>
    </source>
</evidence>
<comment type="caution">
    <text evidence="2">The sequence shown here is derived from an EMBL/GenBank/DDBJ whole genome shotgun (WGS) entry which is preliminary data.</text>
</comment>
<reference evidence="2" key="1">
    <citation type="journal article" date="2021" name="PeerJ">
        <title>Extensive microbial diversity within the chicken gut microbiome revealed by metagenomics and culture.</title>
        <authorList>
            <person name="Gilroy R."/>
            <person name="Ravi A."/>
            <person name="Getino M."/>
            <person name="Pursley I."/>
            <person name="Horton D.L."/>
            <person name="Alikhan N.F."/>
            <person name="Baker D."/>
            <person name="Gharbi K."/>
            <person name="Hall N."/>
            <person name="Watson M."/>
            <person name="Adriaenssens E.M."/>
            <person name="Foster-Nyarko E."/>
            <person name="Jarju S."/>
            <person name="Secka A."/>
            <person name="Antonio M."/>
            <person name="Oren A."/>
            <person name="Chaudhuri R.R."/>
            <person name="La Ragione R."/>
            <person name="Hildebrand F."/>
            <person name="Pallen M.J."/>
        </authorList>
    </citation>
    <scope>NUCLEOTIDE SEQUENCE</scope>
    <source>
        <strain evidence="2">12435</strain>
    </source>
</reference>
<evidence type="ECO:0000313" key="3">
    <source>
        <dbReference type="Proteomes" id="UP000823990"/>
    </source>
</evidence>
<name>A0A9D1PYU8_9FIRM</name>
<organism evidence="2 3">
    <name type="scientific">Candidatus Protoclostridium stercorigallinarum</name>
    <dbReference type="NCBI Taxonomy" id="2838741"/>
    <lineage>
        <taxon>Bacteria</taxon>
        <taxon>Bacillati</taxon>
        <taxon>Bacillota</taxon>
        <taxon>Clostridia</taxon>
        <taxon>Candidatus Protoclostridium</taxon>
    </lineage>
</organism>
<evidence type="ECO:0000313" key="2">
    <source>
        <dbReference type="EMBL" id="HIW01756.1"/>
    </source>
</evidence>
<feature type="compositionally biased region" description="Basic and acidic residues" evidence="1">
    <location>
        <begin position="21"/>
        <end position="32"/>
    </location>
</feature>
<protein>
    <submittedName>
        <fullName evidence="2">Uncharacterized protein</fullName>
    </submittedName>
</protein>
<dbReference type="EMBL" id="DXHS01000006">
    <property type="protein sequence ID" value="HIW01756.1"/>
    <property type="molecule type" value="Genomic_DNA"/>
</dbReference>
<feature type="compositionally biased region" description="Polar residues" evidence="1">
    <location>
        <begin position="1"/>
        <end position="18"/>
    </location>
</feature>
<feature type="region of interest" description="Disordered" evidence="1">
    <location>
        <begin position="1"/>
        <end position="32"/>
    </location>
</feature>
<proteinExistence type="predicted"/>
<dbReference type="AlphaFoldDB" id="A0A9D1PYU8"/>
<sequence>MDEISGSRTGVNTTSSVESAIEEHRRKLDGERQTREMKEQLDRLNASCTRIAEQAAEFATQYGYDDFRTEMMMEFLDMLIEINESMKLFSATSSVMATIAEAIHMVDDVMQFNSEALRSTTGKKYGFFQRLRDRRRVNKAIRNNRERMIAMYDSILAQQRMAENMTDALGRAAAEMRERRDRLKAKRAKKNAKLAAKGKTAVRFSEGGAAARMVAAIIASKSGGETPAPDVPPAPTSAPGGTTTDGVPDISDLIK</sequence>